<sequence>MKKFLSIVALSVATITAMPTIAAAPTQSNSKGAVEQTNPTIQRIQELRQQLAGIRSKAFETNPDLVEAANKANDELEIEAKSVGYDPKGFEQALQKAQTELTKEGVTEKQRQAIVAELQKKQDEQKEKGYQYLSKPNVKKIHDDLQKKVVAAMKKTDPKTQAVMDELETLVKSLKS</sequence>
<evidence type="ECO:0000313" key="3">
    <source>
        <dbReference type="Proteomes" id="UP000006228"/>
    </source>
</evidence>
<name>E8MAF0_PHOS4</name>
<feature type="chain" id="PRO_5003224869" description="Lipoprotein" evidence="1">
    <location>
        <begin position="23"/>
        <end position="176"/>
    </location>
</feature>
<evidence type="ECO:0008006" key="4">
    <source>
        <dbReference type="Google" id="ProtNLM"/>
    </source>
</evidence>
<dbReference type="Proteomes" id="UP000006228">
    <property type="component" value="Unassembled WGS sequence"/>
</dbReference>
<dbReference type="AlphaFoldDB" id="E8MAF0"/>
<organism evidence="2 3">
    <name type="scientific">Vibrio sinaloensis DSM 21326</name>
    <dbReference type="NCBI Taxonomy" id="945550"/>
    <lineage>
        <taxon>Bacteria</taxon>
        <taxon>Pseudomonadati</taxon>
        <taxon>Pseudomonadota</taxon>
        <taxon>Gammaproteobacteria</taxon>
        <taxon>Vibrionales</taxon>
        <taxon>Vibrionaceae</taxon>
        <taxon>Vibrio</taxon>
        <taxon>Vibrio oreintalis group</taxon>
    </lineage>
</organism>
<protein>
    <recommendedName>
        <fullName evidence="4">Lipoprotein</fullName>
    </recommendedName>
</protein>
<comment type="caution">
    <text evidence="2">The sequence shown here is derived from an EMBL/GenBank/DDBJ whole genome shotgun (WGS) entry which is preliminary data.</text>
</comment>
<dbReference type="RefSeq" id="WP_008079335.1">
    <property type="nucleotide sequence ID" value="NZ_AEVT01000093.1"/>
</dbReference>
<evidence type="ECO:0000313" key="2">
    <source>
        <dbReference type="EMBL" id="EGA69099.1"/>
    </source>
</evidence>
<dbReference type="EMBL" id="AEVT01000093">
    <property type="protein sequence ID" value="EGA69099.1"/>
    <property type="molecule type" value="Genomic_DNA"/>
</dbReference>
<accession>E8MAF0</accession>
<dbReference type="eggNOG" id="ENOG5032Z72">
    <property type="taxonomic scope" value="Bacteria"/>
</dbReference>
<feature type="signal peptide" evidence="1">
    <location>
        <begin position="1"/>
        <end position="22"/>
    </location>
</feature>
<keyword evidence="1" id="KW-0732">Signal</keyword>
<dbReference type="GeneID" id="95570550"/>
<reference evidence="2 3" key="1">
    <citation type="journal article" date="2012" name="Int. J. Syst. Evol. Microbiol.">
        <title>Vibrio caribbeanicus sp. nov., isolated from the marine sponge Scleritoderma cyanea.</title>
        <authorList>
            <person name="Hoffmann M."/>
            <person name="Monday S.R."/>
            <person name="Allard M.W."/>
            <person name="Strain E.A."/>
            <person name="Whittaker P."/>
            <person name="Naum M."/>
            <person name="McCarthy P.J."/>
            <person name="Lopez J.V."/>
            <person name="Fischer M."/>
            <person name="Brown E.W."/>
        </authorList>
    </citation>
    <scope>NUCLEOTIDE SEQUENCE [LARGE SCALE GENOMIC DNA]</scope>
    <source>
        <strain evidence="3">DSMZ 21326</strain>
    </source>
</reference>
<dbReference type="OrthoDB" id="9996217at2"/>
<proteinExistence type="predicted"/>
<gene>
    <name evidence="2" type="ORF">VISI1226_07328</name>
</gene>
<evidence type="ECO:0000256" key="1">
    <source>
        <dbReference type="SAM" id="SignalP"/>
    </source>
</evidence>